<feature type="transmembrane region" description="Helical" evidence="5">
    <location>
        <begin position="295"/>
        <end position="316"/>
    </location>
</feature>
<dbReference type="InterPro" id="IPR036259">
    <property type="entry name" value="MFS_trans_sf"/>
</dbReference>
<comment type="subcellular location">
    <subcellularLocation>
        <location evidence="1">Cell membrane</location>
        <topology evidence="1">Multi-pass membrane protein</topology>
    </subcellularLocation>
</comment>
<feature type="transmembrane region" description="Helical" evidence="5">
    <location>
        <begin position="328"/>
        <end position="351"/>
    </location>
</feature>
<name>A0A367FE44_9ACTN</name>
<feature type="transmembrane region" description="Helical" evidence="5">
    <location>
        <begin position="236"/>
        <end position="258"/>
    </location>
</feature>
<evidence type="ECO:0000256" key="5">
    <source>
        <dbReference type="SAM" id="Phobius"/>
    </source>
</evidence>
<dbReference type="InterPro" id="IPR051788">
    <property type="entry name" value="MFS_Transporter"/>
</dbReference>
<feature type="transmembrane region" description="Helical" evidence="5">
    <location>
        <begin position="205"/>
        <end position="230"/>
    </location>
</feature>
<gene>
    <name evidence="7" type="ORF">DQ384_22620</name>
</gene>
<evidence type="ECO:0000256" key="2">
    <source>
        <dbReference type="ARBA" id="ARBA00022692"/>
    </source>
</evidence>
<accession>A0A367FE44</accession>
<dbReference type="Proteomes" id="UP000253094">
    <property type="component" value="Unassembled WGS sequence"/>
</dbReference>
<protein>
    <submittedName>
        <fullName evidence="7">MFS transporter</fullName>
    </submittedName>
</protein>
<dbReference type="InterPro" id="IPR020846">
    <property type="entry name" value="MFS_dom"/>
</dbReference>
<dbReference type="InterPro" id="IPR011701">
    <property type="entry name" value="MFS"/>
</dbReference>
<dbReference type="OrthoDB" id="151222at2"/>
<feature type="transmembrane region" description="Helical" evidence="5">
    <location>
        <begin position="44"/>
        <end position="63"/>
    </location>
</feature>
<dbReference type="Pfam" id="PF07690">
    <property type="entry name" value="MFS_1"/>
    <property type="match status" value="1"/>
</dbReference>
<organism evidence="7 8">
    <name type="scientific">Sphaerisporangium album</name>
    <dbReference type="NCBI Taxonomy" id="509200"/>
    <lineage>
        <taxon>Bacteria</taxon>
        <taxon>Bacillati</taxon>
        <taxon>Actinomycetota</taxon>
        <taxon>Actinomycetes</taxon>
        <taxon>Streptosporangiales</taxon>
        <taxon>Streptosporangiaceae</taxon>
        <taxon>Sphaerisporangium</taxon>
    </lineage>
</organism>
<evidence type="ECO:0000256" key="4">
    <source>
        <dbReference type="ARBA" id="ARBA00023136"/>
    </source>
</evidence>
<dbReference type="AlphaFoldDB" id="A0A367FE44"/>
<dbReference type="Gene3D" id="1.20.1250.20">
    <property type="entry name" value="MFS general substrate transporter like domains"/>
    <property type="match status" value="2"/>
</dbReference>
<evidence type="ECO:0000256" key="3">
    <source>
        <dbReference type="ARBA" id="ARBA00022989"/>
    </source>
</evidence>
<evidence type="ECO:0000313" key="8">
    <source>
        <dbReference type="Proteomes" id="UP000253094"/>
    </source>
</evidence>
<evidence type="ECO:0000259" key="6">
    <source>
        <dbReference type="PROSITE" id="PS50850"/>
    </source>
</evidence>
<feature type="transmembrane region" description="Helical" evidence="5">
    <location>
        <begin position="163"/>
        <end position="184"/>
    </location>
</feature>
<dbReference type="GO" id="GO:0005886">
    <property type="term" value="C:plasma membrane"/>
    <property type="evidence" value="ECO:0007669"/>
    <property type="project" value="UniProtKB-SubCell"/>
</dbReference>
<feature type="transmembrane region" description="Helical" evidence="5">
    <location>
        <begin position="357"/>
        <end position="377"/>
    </location>
</feature>
<proteinExistence type="predicted"/>
<dbReference type="PANTHER" id="PTHR23514:SF13">
    <property type="entry name" value="INNER MEMBRANE PROTEIN YBJJ"/>
    <property type="match status" value="1"/>
</dbReference>
<evidence type="ECO:0000256" key="1">
    <source>
        <dbReference type="ARBA" id="ARBA00004651"/>
    </source>
</evidence>
<feature type="transmembrane region" description="Helical" evidence="5">
    <location>
        <begin position="138"/>
        <end position="157"/>
    </location>
</feature>
<dbReference type="PANTHER" id="PTHR23514">
    <property type="entry name" value="BYPASS OF STOP CODON PROTEIN 6"/>
    <property type="match status" value="1"/>
</dbReference>
<dbReference type="EMBL" id="QOIL01000013">
    <property type="protein sequence ID" value="RCG28551.1"/>
    <property type="molecule type" value="Genomic_DNA"/>
</dbReference>
<dbReference type="CDD" id="cd17393">
    <property type="entry name" value="MFS_MosC_like"/>
    <property type="match status" value="1"/>
</dbReference>
<feature type="transmembrane region" description="Helical" evidence="5">
    <location>
        <begin position="270"/>
        <end position="289"/>
    </location>
</feature>
<keyword evidence="8" id="KW-1185">Reference proteome</keyword>
<comment type="caution">
    <text evidence="7">The sequence shown here is derived from an EMBL/GenBank/DDBJ whole genome shotgun (WGS) entry which is preliminary data.</text>
</comment>
<sequence>MDSRVLGRARVAVALTFAIHGAVSGAFATRIPWIQDHVHAGPGELGLALLAPAVGSLIAMPMAGRVSHRFGNRPSTRVLLALWCLMLAFPAVAPNLGVLWVTLLVFGAVAGMGDVGMNAQGIVVEQRMGRSIMSGLHGMWSVGGLAGGGLGALAAHFEVDARIHLAVMAALLLVVGIVVGRNLLDIRPEEDEEAPAHFVLPSRRILVFGLIGFCAVFGEAASADWCAVYLKQVTEASPGVAAASYTAFAFTMAAGRLCGDMVVRRLGPVLTVRISGLLATLGGVLVVAARTPLPAIAGFMLLGVGVAVVVPLAFTAAGNVARTPSEGVAGVATISYTSGFVAPSVIGGIAAQSTLSVSFGVVTALMVAVLLLAGALARGRAPVGPASASEPVT</sequence>
<feature type="transmembrane region" description="Helical" evidence="5">
    <location>
        <begin position="98"/>
        <end position="117"/>
    </location>
</feature>
<feature type="transmembrane region" description="Helical" evidence="5">
    <location>
        <begin position="75"/>
        <end position="92"/>
    </location>
</feature>
<dbReference type="GO" id="GO:0022857">
    <property type="term" value="F:transmembrane transporter activity"/>
    <property type="evidence" value="ECO:0007669"/>
    <property type="project" value="InterPro"/>
</dbReference>
<dbReference type="SUPFAM" id="SSF103473">
    <property type="entry name" value="MFS general substrate transporter"/>
    <property type="match status" value="1"/>
</dbReference>
<evidence type="ECO:0000313" key="7">
    <source>
        <dbReference type="EMBL" id="RCG28551.1"/>
    </source>
</evidence>
<feature type="domain" description="Major facilitator superfamily (MFS) profile" evidence="6">
    <location>
        <begin position="1"/>
        <end position="381"/>
    </location>
</feature>
<reference evidence="7 8" key="1">
    <citation type="submission" date="2018-06" db="EMBL/GenBank/DDBJ databases">
        <title>Sphaerisporangium craniellae sp. nov., isolated from a marine sponge in the South China Sea.</title>
        <authorList>
            <person name="Li L."/>
        </authorList>
    </citation>
    <scope>NUCLEOTIDE SEQUENCE [LARGE SCALE GENOMIC DNA]</scope>
    <source>
        <strain evidence="7 8">CCTCC AA 208026</strain>
    </source>
</reference>
<dbReference type="RefSeq" id="WP_114030878.1">
    <property type="nucleotide sequence ID" value="NZ_QOIL01000013.1"/>
</dbReference>
<keyword evidence="2 5" id="KW-0812">Transmembrane</keyword>
<dbReference type="PROSITE" id="PS50850">
    <property type="entry name" value="MFS"/>
    <property type="match status" value="1"/>
</dbReference>
<keyword evidence="3 5" id="KW-1133">Transmembrane helix</keyword>
<keyword evidence="4 5" id="KW-0472">Membrane</keyword>